<dbReference type="InterPro" id="IPR013024">
    <property type="entry name" value="GGCT-like"/>
</dbReference>
<dbReference type="CDD" id="cd06661">
    <property type="entry name" value="GGCT_like"/>
    <property type="match status" value="1"/>
</dbReference>
<dbReference type="Gene3D" id="3.10.490.10">
    <property type="entry name" value="Gamma-glutamyl cyclotransferase-like"/>
    <property type="match status" value="1"/>
</dbReference>
<gene>
    <name evidence="1" type="ORF">PAI11_20160</name>
</gene>
<dbReference type="OrthoDB" id="5180669at2"/>
<dbReference type="AlphaFoldDB" id="H0E5C5"/>
<evidence type="ECO:0000313" key="2">
    <source>
        <dbReference type="Proteomes" id="UP000005143"/>
    </source>
</evidence>
<dbReference type="Proteomes" id="UP000005143">
    <property type="component" value="Unassembled WGS sequence"/>
</dbReference>
<protein>
    <recommendedName>
        <fullName evidence="3">Gamma-glutamylcyclotransferase AIG2-like domain-containing protein</fullName>
    </recommendedName>
</protein>
<sequence length="213" mass="22948">MLRGYVFGYGSLVADALPLSLSVGDAVAPVWGQLHGHRRSWTVAMRNRERVNDPKHVVEQATGRRPDVWVTYVTLDADPAATVNGVAVPVDADRLAVFDAREVNYERIEVSAAFVADRGEAWPPPVPADGAPLPVWAYVASAAGRSRYEDGRRQGRAVVRGAYRERVEAAFRTRGDGAWRAYEASTTPPAVPTVDGLRLVHVPPRGGGAAPTG</sequence>
<reference evidence="1 2" key="1">
    <citation type="journal article" date="2013" name="Biodegradation">
        <title>Quantitative proteomic analysis of ibuprofen-degrading Patulibacter sp. strain I11.</title>
        <authorList>
            <person name="Almeida B."/>
            <person name="Kjeldal H."/>
            <person name="Lolas I."/>
            <person name="Knudsen A.D."/>
            <person name="Carvalho G."/>
            <person name="Nielsen K.L."/>
            <person name="Barreto Crespo M.T."/>
            <person name="Stensballe A."/>
            <person name="Nielsen J.L."/>
        </authorList>
    </citation>
    <scope>NUCLEOTIDE SEQUENCE [LARGE SCALE GENOMIC DNA]</scope>
    <source>
        <strain evidence="1 2">I11</strain>
    </source>
</reference>
<evidence type="ECO:0008006" key="3">
    <source>
        <dbReference type="Google" id="ProtNLM"/>
    </source>
</evidence>
<dbReference type="InterPro" id="IPR036568">
    <property type="entry name" value="GGCT-like_sf"/>
</dbReference>
<keyword evidence="2" id="KW-1185">Reference proteome</keyword>
<dbReference type="SUPFAM" id="SSF110857">
    <property type="entry name" value="Gamma-glutamyl cyclotransferase-like"/>
    <property type="match status" value="1"/>
</dbReference>
<organism evidence="1 2">
    <name type="scientific">Patulibacter medicamentivorans</name>
    <dbReference type="NCBI Taxonomy" id="1097667"/>
    <lineage>
        <taxon>Bacteria</taxon>
        <taxon>Bacillati</taxon>
        <taxon>Actinomycetota</taxon>
        <taxon>Thermoleophilia</taxon>
        <taxon>Solirubrobacterales</taxon>
        <taxon>Patulibacteraceae</taxon>
        <taxon>Patulibacter</taxon>
    </lineage>
</organism>
<dbReference type="EMBL" id="AGUD01000160">
    <property type="protein sequence ID" value="EHN11120.1"/>
    <property type="molecule type" value="Genomic_DNA"/>
</dbReference>
<comment type="caution">
    <text evidence="1">The sequence shown here is derived from an EMBL/GenBank/DDBJ whole genome shotgun (WGS) entry which is preliminary data.</text>
</comment>
<evidence type="ECO:0000313" key="1">
    <source>
        <dbReference type="EMBL" id="EHN11120.1"/>
    </source>
</evidence>
<name>H0E5C5_9ACTN</name>
<accession>H0E5C5</accession>
<dbReference type="RefSeq" id="WP_007574256.1">
    <property type="nucleotide sequence ID" value="NZ_AGUD01000160.1"/>
</dbReference>
<proteinExistence type="predicted"/>